<organism evidence="1 2">
    <name type="scientific">Protopolystoma xenopodis</name>
    <dbReference type="NCBI Taxonomy" id="117903"/>
    <lineage>
        <taxon>Eukaryota</taxon>
        <taxon>Metazoa</taxon>
        <taxon>Spiralia</taxon>
        <taxon>Lophotrochozoa</taxon>
        <taxon>Platyhelminthes</taxon>
        <taxon>Monogenea</taxon>
        <taxon>Polyopisthocotylea</taxon>
        <taxon>Polystomatidea</taxon>
        <taxon>Polystomatidae</taxon>
        <taxon>Protopolystoma</taxon>
    </lineage>
</organism>
<dbReference type="GO" id="GO:0003779">
    <property type="term" value="F:actin binding"/>
    <property type="evidence" value="ECO:0007669"/>
    <property type="project" value="InterPro"/>
</dbReference>
<reference evidence="1" key="1">
    <citation type="submission" date="2018-11" db="EMBL/GenBank/DDBJ databases">
        <authorList>
            <consortium name="Pathogen Informatics"/>
        </authorList>
    </citation>
    <scope>NUCLEOTIDE SEQUENCE</scope>
</reference>
<dbReference type="PANTHER" id="PTHR19981">
    <property type="entry name" value="TALIN"/>
    <property type="match status" value="1"/>
</dbReference>
<dbReference type="GO" id="GO:0005886">
    <property type="term" value="C:plasma membrane"/>
    <property type="evidence" value="ECO:0007669"/>
    <property type="project" value="TreeGrafter"/>
</dbReference>
<name>A0A448X2X9_9PLAT</name>
<dbReference type="GO" id="GO:0030036">
    <property type="term" value="P:actin cytoskeleton organization"/>
    <property type="evidence" value="ECO:0007669"/>
    <property type="project" value="TreeGrafter"/>
</dbReference>
<dbReference type="OrthoDB" id="10262320at2759"/>
<dbReference type="Proteomes" id="UP000784294">
    <property type="component" value="Unassembled WGS sequence"/>
</dbReference>
<dbReference type="Gene3D" id="1.20.120.230">
    <property type="entry name" value="Alpha-catenin/vinculin-like"/>
    <property type="match status" value="1"/>
</dbReference>
<proteinExistence type="predicted"/>
<keyword evidence="2" id="KW-1185">Reference proteome</keyword>
<evidence type="ECO:0008006" key="3">
    <source>
        <dbReference type="Google" id="ProtNLM"/>
    </source>
</evidence>
<dbReference type="PANTHER" id="PTHR19981:SF1">
    <property type="entry name" value="RHEA, ISOFORM B"/>
    <property type="match status" value="1"/>
</dbReference>
<evidence type="ECO:0000313" key="2">
    <source>
        <dbReference type="Proteomes" id="UP000784294"/>
    </source>
</evidence>
<dbReference type="AlphaFoldDB" id="A0A448X2X9"/>
<gene>
    <name evidence="1" type="ORF">PXEA_LOCUS19939</name>
</gene>
<protein>
    <recommendedName>
        <fullName evidence="3">I/LWEQ domain-containing protein</fullName>
    </recommendedName>
</protein>
<accession>A0A448X2X9</accession>
<dbReference type="GO" id="GO:0098609">
    <property type="term" value="P:cell-cell adhesion"/>
    <property type="evidence" value="ECO:0007669"/>
    <property type="project" value="TreeGrafter"/>
</dbReference>
<dbReference type="InterPro" id="IPR035964">
    <property type="entry name" value="I/LWEQ_dom_sf"/>
</dbReference>
<evidence type="ECO:0000313" key="1">
    <source>
        <dbReference type="EMBL" id="VEL26499.1"/>
    </source>
</evidence>
<dbReference type="GO" id="GO:0005178">
    <property type="term" value="F:integrin binding"/>
    <property type="evidence" value="ECO:0007669"/>
    <property type="project" value="TreeGrafter"/>
</dbReference>
<comment type="caution">
    <text evidence="1">The sequence shown here is derived from an EMBL/GenBank/DDBJ whole genome shotgun (WGS) entry which is preliminary data.</text>
</comment>
<dbReference type="GO" id="GO:0005925">
    <property type="term" value="C:focal adhesion"/>
    <property type="evidence" value="ECO:0007669"/>
    <property type="project" value="TreeGrafter"/>
</dbReference>
<dbReference type="EMBL" id="CAAALY010080684">
    <property type="protein sequence ID" value="VEL26499.1"/>
    <property type="molecule type" value="Genomic_DNA"/>
</dbReference>
<sequence length="62" mass="6507">MLGLAKLVANATAGLVVKAKHLATQTADDHETQQRIIIAATQTGLNTSQLVACTKLLSRPPI</sequence>
<dbReference type="GO" id="GO:0005737">
    <property type="term" value="C:cytoplasm"/>
    <property type="evidence" value="ECO:0007669"/>
    <property type="project" value="TreeGrafter"/>
</dbReference>
<dbReference type="SUPFAM" id="SSF109885">
    <property type="entry name" value="I/LWEQ domain"/>
    <property type="match status" value="1"/>
</dbReference>